<evidence type="ECO:0000256" key="5">
    <source>
        <dbReference type="ARBA" id="ARBA00022692"/>
    </source>
</evidence>
<dbReference type="Proteomes" id="UP000177967">
    <property type="component" value="Unassembled WGS sequence"/>
</dbReference>
<organism evidence="10 11">
    <name type="scientific">Candidatus Blackburnbacteria bacterium RIFCSPHIGHO2_01_FULL_43_15b</name>
    <dbReference type="NCBI Taxonomy" id="1797513"/>
    <lineage>
        <taxon>Bacteria</taxon>
        <taxon>Candidatus Blackburniibacteriota</taxon>
    </lineage>
</organism>
<evidence type="ECO:0000313" key="11">
    <source>
        <dbReference type="Proteomes" id="UP000177967"/>
    </source>
</evidence>
<feature type="transmembrane region" description="Helical" evidence="8">
    <location>
        <begin position="208"/>
        <end position="228"/>
    </location>
</feature>
<dbReference type="GO" id="GO:0005886">
    <property type="term" value="C:plasma membrane"/>
    <property type="evidence" value="ECO:0007669"/>
    <property type="project" value="UniProtKB-SubCell"/>
</dbReference>
<feature type="transmembrane region" description="Helical" evidence="8">
    <location>
        <begin position="397"/>
        <end position="418"/>
    </location>
</feature>
<evidence type="ECO:0000256" key="1">
    <source>
        <dbReference type="ARBA" id="ARBA00004651"/>
    </source>
</evidence>
<evidence type="ECO:0000256" key="8">
    <source>
        <dbReference type="SAM" id="Phobius"/>
    </source>
</evidence>
<dbReference type="GO" id="GO:0010041">
    <property type="term" value="P:response to iron(III) ion"/>
    <property type="evidence" value="ECO:0007669"/>
    <property type="project" value="TreeGrafter"/>
</dbReference>
<reference evidence="10 11" key="1">
    <citation type="journal article" date="2016" name="Nat. Commun.">
        <title>Thousands of microbial genomes shed light on interconnected biogeochemical processes in an aquifer system.</title>
        <authorList>
            <person name="Anantharaman K."/>
            <person name="Brown C.T."/>
            <person name="Hug L.A."/>
            <person name="Sharon I."/>
            <person name="Castelle C.J."/>
            <person name="Probst A.J."/>
            <person name="Thomas B.C."/>
            <person name="Singh A."/>
            <person name="Wilkins M.J."/>
            <person name="Karaoz U."/>
            <person name="Brodie E.L."/>
            <person name="Williams K.H."/>
            <person name="Hubbard S.S."/>
            <person name="Banfield J.F."/>
        </authorList>
    </citation>
    <scope>NUCLEOTIDE SEQUENCE [LARGE SCALE GENOMIC DNA]</scope>
</reference>
<keyword evidence="6 8" id="KW-1133">Transmembrane helix</keyword>
<keyword evidence="2" id="KW-1003">Cell membrane</keyword>
<dbReference type="GO" id="GO:0009103">
    <property type="term" value="P:lipopolysaccharide biosynthetic process"/>
    <property type="evidence" value="ECO:0007669"/>
    <property type="project" value="UniProtKB-ARBA"/>
</dbReference>
<sequence>MRRLVFLGTFLLALTLRLFDLQNHPVGFTPDEASFGYDAYSILKTGKDQWGQFLPLTLQSFGDYKLPLYTYLTIPSIATWGLNEFTVRLPNAVVGTLAVLATYLMVSVLIKDRRVAVLSAFLLAISPWHISLSRGAFEANLTTFFMPFGVWAFYKGLEKPRWMALAALAFGLNLFTYHSARLFTPLIILLLLWDRRTLLLHFKAGRKYGIAIAVLAIFIAAAAYAMLFSGAGSRGSDIAIFNPTDNWTGLADRRYEAVLAGVPDFIERIFSNKAVYVFKEFSQRYLSYLSSQFLFTQGAGEWTYGMIAGRGVLYLVELPFVLAALVSFVRRPNKFLGLVLLWLLLAPLPAALTKGPGYAGNRVAVMMPAIQVLSAYGALALWDVVQKRWSRHKVSCAWGSSLLSCYLAILLASLGFFLEDYYYHAPRDQAQAMLYGRKQAVELASQIENRYPQIIFSRSLSEPQIYVAFYKKWDPTDYQKQAQDWLRYKAEGRSFVDQLGQYNLGKFVFRTIQYEDGVNLGPSLLVGSVREFPPDAKLVNVVKTPNGQPLILIVYGKD</sequence>
<keyword evidence="7 8" id="KW-0472">Membrane</keyword>
<evidence type="ECO:0000259" key="9">
    <source>
        <dbReference type="Pfam" id="PF13231"/>
    </source>
</evidence>
<dbReference type="PANTHER" id="PTHR33908:SF3">
    <property type="entry name" value="UNDECAPRENYL PHOSPHATE-ALPHA-4-AMINO-4-DEOXY-L-ARABINOSE ARABINOSYL TRANSFERASE"/>
    <property type="match status" value="1"/>
</dbReference>
<dbReference type="AlphaFoldDB" id="A0A1G1V311"/>
<feature type="transmembrane region" description="Helical" evidence="8">
    <location>
        <begin position="115"/>
        <end position="131"/>
    </location>
</feature>
<evidence type="ECO:0000256" key="7">
    <source>
        <dbReference type="ARBA" id="ARBA00023136"/>
    </source>
</evidence>
<dbReference type="GO" id="GO:0016763">
    <property type="term" value="F:pentosyltransferase activity"/>
    <property type="evidence" value="ECO:0007669"/>
    <property type="project" value="TreeGrafter"/>
</dbReference>
<dbReference type="EMBL" id="MHBW01000005">
    <property type="protein sequence ID" value="OGY09756.1"/>
    <property type="molecule type" value="Genomic_DNA"/>
</dbReference>
<dbReference type="Pfam" id="PF13231">
    <property type="entry name" value="PMT_2"/>
    <property type="match status" value="1"/>
</dbReference>
<comment type="caution">
    <text evidence="10">The sequence shown here is derived from an EMBL/GenBank/DDBJ whole genome shotgun (WGS) entry which is preliminary data.</text>
</comment>
<evidence type="ECO:0000256" key="4">
    <source>
        <dbReference type="ARBA" id="ARBA00022679"/>
    </source>
</evidence>
<feature type="transmembrane region" description="Helical" evidence="8">
    <location>
        <begin position="312"/>
        <end position="329"/>
    </location>
</feature>
<evidence type="ECO:0000256" key="3">
    <source>
        <dbReference type="ARBA" id="ARBA00022676"/>
    </source>
</evidence>
<dbReference type="InterPro" id="IPR050297">
    <property type="entry name" value="LipidA_mod_glycosyltrf_83"/>
</dbReference>
<evidence type="ECO:0000313" key="10">
    <source>
        <dbReference type="EMBL" id="OGY09756.1"/>
    </source>
</evidence>
<gene>
    <name evidence="10" type="ORF">A2782_02875</name>
</gene>
<keyword evidence="4" id="KW-0808">Transferase</keyword>
<protein>
    <recommendedName>
        <fullName evidence="9">Glycosyltransferase RgtA/B/C/D-like domain-containing protein</fullName>
    </recommendedName>
</protein>
<feature type="transmembrane region" description="Helical" evidence="8">
    <location>
        <begin position="364"/>
        <end position="385"/>
    </location>
</feature>
<keyword evidence="3" id="KW-0328">Glycosyltransferase</keyword>
<dbReference type="InterPro" id="IPR038731">
    <property type="entry name" value="RgtA/B/C-like"/>
</dbReference>
<keyword evidence="5 8" id="KW-0812">Transmembrane</keyword>
<dbReference type="STRING" id="1797513.A2782_02875"/>
<feature type="transmembrane region" description="Helical" evidence="8">
    <location>
        <begin position="335"/>
        <end position="352"/>
    </location>
</feature>
<comment type="subcellular location">
    <subcellularLocation>
        <location evidence="1">Cell membrane</location>
        <topology evidence="1">Multi-pass membrane protein</topology>
    </subcellularLocation>
</comment>
<feature type="transmembrane region" description="Helical" evidence="8">
    <location>
        <begin position="92"/>
        <end position="110"/>
    </location>
</feature>
<dbReference type="PANTHER" id="PTHR33908">
    <property type="entry name" value="MANNOSYLTRANSFERASE YKCB-RELATED"/>
    <property type="match status" value="1"/>
</dbReference>
<accession>A0A1G1V311</accession>
<evidence type="ECO:0000256" key="6">
    <source>
        <dbReference type="ARBA" id="ARBA00022989"/>
    </source>
</evidence>
<feature type="transmembrane region" description="Helical" evidence="8">
    <location>
        <begin position="166"/>
        <end position="193"/>
    </location>
</feature>
<proteinExistence type="predicted"/>
<evidence type="ECO:0000256" key="2">
    <source>
        <dbReference type="ARBA" id="ARBA00022475"/>
    </source>
</evidence>
<name>A0A1G1V311_9BACT</name>
<feature type="domain" description="Glycosyltransferase RgtA/B/C/D-like" evidence="9">
    <location>
        <begin position="67"/>
        <end position="219"/>
    </location>
</feature>